<dbReference type="Pfam" id="PF13639">
    <property type="entry name" value="zf-RING_2"/>
    <property type="match status" value="1"/>
</dbReference>
<evidence type="ECO:0000256" key="1">
    <source>
        <dbReference type="ARBA" id="ARBA00022723"/>
    </source>
</evidence>
<dbReference type="PANTHER" id="PTHR45969">
    <property type="entry name" value="RING ZINC FINGER PROTEIN-RELATED"/>
    <property type="match status" value="1"/>
</dbReference>
<feature type="non-terminal residue" evidence="7">
    <location>
        <position position="1"/>
    </location>
</feature>
<name>A0A821S7Q3_9BILA</name>
<feature type="domain" description="RING-type" evidence="6">
    <location>
        <begin position="81"/>
        <end position="130"/>
    </location>
</feature>
<dbReference type="SUPFAM" id="SSF57850">
    <property type="entry name" value="RING/U-box"/>
    <property type="match status" value="1"/>
</dbReference>
<reference evidence="7" key="1">
    <citation type="submission" date="2021-02" db="EMBL/GenBank/DDBJ databases">
        <authorList>
            <person name="Nowell W R."/>
        </authorList>
    </citation>
    <scope>NUCLEOTIDE SEQUENCE</scope>
</reference>
<dbReference type="GO" id="GO:0061630">
    <property type="term" value="F:ubiquitin protein ligase activity"/>
    <property type="evidence" value="ECO:0007669"/>
    <property type="project" value="TreeGrafter"/>
</dbReference>
<dbReference type="EMBL" id="CAJOBS010003366">
    <property type="protein sequence ID" value="CAF4854144.1"/>
    <property type="molecule type" value="Genomic_DNA"/>
</dbReference>
<dbReference type="GO" id="GO:0008270">
    <property type="term" value="F:zinc ion binding"/>
    <property type="evidence" value="ECO:0007669"/>
    <property type="project" value="UniProtKB-KW"/>
</dbReference>
<evidence type="ECO:0000256" key="3">
    <source>
        <dbReference type="ARBA" id="ARBA00022833"/>
    </source>
</evidence>
<dbReference type="PROSITE" id="PS50089">
    <property type="entry name" value="ZF_RING_2"/>
    <property type="match status" value="1"/>
</dbReference>
<evidence type="ECO:0000313" key="7">
    <source>
        <dbReference type="EMBL" id="CAF4854144.1"/>
    </source>
</evidence>
<keyword evidence="1" id="KW-0479">Metal-binding</keyword>
<protein>
    <recommendedName>
        <fullName evidence="6">RING-type domain-containing protein</fullName>
    </recommendedName>
</protein>
<dbReference type="Gene3D" id="3.30.40.10">
    <property type="entry name" value="Zinc/RING finger domain, C3HC4 (zinc finger)"/>
    <property type="match status" value="1"/>
</dbReference>
<dbReference type="GO" id="GO:0016567">
    <property type="term" value="P:protein ubiquitination"/>
    <property type="evidence" value="ECO:0007669"/>
    <property type="project" value="TreeGrafter"/>
</dbReference>
<dbReference type="SMART" id="SM01197">
    <property type="entry name" value="FANCL_C"/>
    <property type="match status" value="1"/>
</dbReference>
<gene>
    <name evidence="7" type="ORF">TOA249_LOCUS27137</name>
</gene>
<evidence type="ECO:0000259" key="6">
    <source>
        <dbReference type="PROSITE" id="PS50089"/>
    </source>
</evidence>
<evidence type="ECO:0000256" key="5">
    <source>
        <dbReference type="SAM" id="MobiDB-lite"/>
    </source>
</evidence>
<dbReference type="Proteomes" id="UP000663838">
    <property type="component" value="Unassembled WGS sequence"/>
</dbReference>
<keyword evidence="3" id="KW-0862">Zinc</keyword>
<dbReference type="PANTHER" id="PTHR45969:SF69">
    <property type="entry name" value="FINGER DOMAIN PROTEIN, PUTATIVE (AFU_ORTHOLOGUE AFUA_3G12190)-RELATED"/>
    <property type="match status" value="1"/>
</dbReference>
<dbReference type="AlphaFoldDB" id="A0A821S7Q3"/>
<keyword evidence="2 4" id="KW-0863">Zinc-finger</keyword>
<sequence length="197" mass="22862">MQDQDQTQVNQDQTQVNQDQTQVNQDQAQVNQDQTQVSQDQNQQLDVPPILFPLHVPLPQEPVQAQQLPQEQQQQLTVVECPICFNDVQPNDEAVAQCNRCPKTYHRSCIIQWLTIRLDKKQAPNCPNCRRDMKWLLNNLLHKCSICQRFIRPNEVPSVCPGCNNVFHRDELLGFVTRLKNDSKPLKCYVHTCFADM</sequence>
<dbReference type="InterPro" id="IPR013083">
    <property type="entry name" value="Znf_RING/FYVE/PHD"/>
</dbReference>
<comment type="caution">
    <text evidence="7">The sequence shown here is derived from an EMBL/GenBank/DDBJ whole genome shotgun (WGS) entry which is preliminary data.</text>
</comment>
<dbReference type="InterPro" id="IPR001841">
    <property type="entry name" value="Znf_RING"/>
</dbReference>
<evidence type="ECO:0000256" key="2">
    <source>
        <dbReference type="ARBA" id="ARBA00022771"/>
    </source>
</evidence>
<evidence type="ECO:0000256" key="4">
    <source>
        <dbReference type="PROSITE-ProRule" id="PRU00175"/>
    </source>
</evidence>
<evidence type="ECO:0000313" key="8">
    <source>
        <dbReference type="Proteomes" id="UP000663838"/>
    </source>
</evidence>
<proteinExistence type="predicted"/>
<feature type="region of interest" description="Disordered" evidence="5">
    <location>
        <begin position="1"/>
        <end position="41"/>
    </location>
</feature>
<feature type="non-terminal residue" evidence="7">
    <location>
        <position position="197"/>
    </location>
</feature>
<accession>A0A821S7Q3</accession>
<organism evidence="7 8">
    <name type="scientific">Rotaria socialis</name>
    <dbReference type="NCBI Taxonomy" id="392032"/>
    <lineage>
        <taxon>Eukaryota</taxon>
        <taxon>Metazoa</taxon>
        <taxon>Spiralia</taxon>
        <taxon>Gnathifera</taxon>
        <taxon>Rotifera</taxon>
        <taxon>Eurotatoria</taxon>
        <taxon>Bdelloidea</taxon>
        <taxon>Philodinida</taxon>
        <taxon>Philodinidae</taxon>
        <taxon>Rotaria</taxon>
    </lineage>
</organism>